<evidence type="ECO:0000313" key="3">
    <source>
        <dbReference type="Proteomes" id="UP000503447"/>
    </source>
</evidence>
<dbReference type="GO" id="GO:0016757">
    <property type="term" value="F:glycosyltransferase activity"/>
    <property type="evidence" value="ECO:0007669"/>
    <property type="project" value="TreeGrafter"/>
</dbReference>
<dbReference type="RefSeq" id="WP_227255063.1">
    <property type="nucleotide sequence ID" value="NZ_CP053452.2"/>
</dbReference>
<dbReference type="KEGG" id="ftj:FTUN_5648"/>
<protein>
    <submittedName>
        <fullName evidence="2">GT4 family glycosyltransferase</fullName>
    </submittedName>
</protein>
<accession>A0A6M5YVW4</accession>
<dbReference type="Pfam" id="PF13439">
    <property type="entry name" value="Glyco_transf_4"/>
    <property type="match status" value="1"/>
</dbReference>
<dbReference type="Proteomes" id="UP000503447">
    <property type="component" value="Chromosome"/>
</dbReference>
<sequence>MRILAMTNLYPNPYQPHRATFNRHQFRILGGRHPVQVIAPIAWTDEFTARRGGGEPLPAGRRVARDGLTVDHPRYLFPPKIARGWYGRFYLASVARTFRRAVREFGPDLVFTPWAYPDGWAAVRLGRSAHLPVVLQVHGSDVLLLDQAPARRRRTEEAVRAADGVVAVSHDLAGHLARMGVGPTKVRVIHDGVDRALFAPGDRAAERAALGVPAAERMLLFVGNLLPVKALDVLLRACAEPLLKGTPFRLAVVGQGPLRPALEQLAGRLGVADRVRFVGPLAQTELPRWYRAADVFVLPSHSEGVPNVLLEASACGTPWVASRVGGVPEIAGLGRSRLVPPNAPVELAAAIHETLTAEDRGHPSGPKPREEAVSELIEFLESVLSRHRRSGI</sequence>
<dbReference type="Gene3D" id="3.40.50.2000">
    <property type="entry name" value="Glycogen Phosphorylase B"/>
    <property type="match status" value="2"/>
</dbReference>
<name>A0A6M5YVW4_9BACT</name>
<dbReference type="PANTHER" id="PTHR45947">
    <property type="entry name" value="SULFOQUINOVOSYL TRANSFERASE SQD2"/>
    <property type="match status" value="1"/>
</dbReference>
<organism evidence="2 3">
    <name type="scientific">Frigoriglobus tundricola</name>
    <dbReference type="NCBI Taxonomy" id="2774151"/>
    <lineage>
        <taxon>Bacteria</taxon>
        <taxon>Pseudomonadati</taxon>
        <taxon>Planctomycetota</taxon>
        <taxon>Planctomycetia</taxon>
        <taxon>Gemmatales</taxon>
        <taxon>Gemmataceae</taxon>
        <taxon>Frigoriglobus</taxon>
    </lineage>
</organism>
<dbReference type="InterPro" id="IPR028098">
    <property type="entry name" value="Glyco_trans_4-like_N"/>
</dbReference>
<dbReference type="Pfam" id="PF13692">
    <property type="entry name" value="Glyco_trans_1_4"/>
    <property type="match status" value="1"/>
</dbReference>
<gene>
    <name evidence="2" type="ORF">FTUN_5648</name>
</gene>
<proteinExistence type="predicted"/>
<reference evidence="3" key="1">
    <citation type="submission" date="2020-05" db="EMBL/GenBank/DDBJ databases">
        <title>Frigoriglobus tundricola gen. nov., sp. nov., a psychrotolerant cellulolytic planctomycete of the family Gemmataceae with two divergent copies of 16S rRNA gene.</title>
        <authorList>
            <person name="Kulichevskaya I.S."/>
            <person name="Ivanova A.A."/>
            <person name="Naumoff D.G."/>
            <person name="Beletsky A.V."/>
            <person name="Rijpstra W.I.C."/>
            <person name="Sinninghe Damste J.S."/>
            <person name="Mardanov A.V."/>
            <person name="Ravin N.V."/>
            <person name="Dedysh S.N."/>
        </authorList>
    </citation>
    <scope>NUCLEOTIDE SEQUENCE [LARGE SCALE GENOMIC DNA]</scope>
    <source>
        <strain evidence="3">PL17</strain>
    </source>
</reference>
<dbReference type="InterPro" id="IPR050194">
    <property type="entry name" value="Glycosyltransferase_grp1"/>
</dbReference>
<keyword evidence="3" id="KW-1185">Reference proteome</keyword>
<evidence type="ECO:0000259" key="1">
    <source>
        <dbReference type="Pfam" id="PF13439"/>
    </source>
</evidence>
<dbReference type="EMBL" id="CP053452">
    <property type="protein sequence ID" value="QJW98068.1"/>
    <property type="molecule type" value="Genomic_DNA"/>
</dbReference>
<feature type="domain" description="Glycosyltransferase subfamily 4-like N-terminal" evidence="1">
    <location>
        <begin position="60"/>
        <end position="195"/>
    </location>
</feature>
<evidence type="ECO:0000313" key="2">
    <source>
        <dbReference type="EMBL" id="QJW98068.1"/>
    </source>
</evidence>
<dbReference type="SUPFAM" id="SSF53756">
    <property type="entry name" value="UDP-Glycosyltransferase/glycogen phosphorylase"/>
    <property type="match status" value="1"/>
</dbReference>
<keyword evidence="2" id="KW-0808">Transferase</keyword>
<dbReference type="PANTHER" id="PTHR45947:SF3">
    <property type="entry name" value="SULFOQUINOVOSYL TRANSFERASE SQD2"/>
    <property type="match status" value="1"/>
</dbReference>
<dbReference type="AlphaFoldDB" id="A0A6M5YVW4"/>